<dbReference type="PANTHER" id="PTHR42852">
    <property type="entry name" value="THIOL:DISULFIDE INTERCHANGE PROTEIN DSBE"/>
    <property type="match status" value="1"/>
</dbReference>
<evidence type="ECO:0000259" key="1">
    <source>
        <dbReference type="PROSITE" id="PS51352"/>
    </source>
</evidence>
<comment type="caution">
    <text evidence="2">The sequence shown here is derived from an EMBL/GenBank/DDBJ whole genome shotgun (WGS) entry which is preliminary data.</text>
</comment>
<evidence type="ECO:0000313" key="2">
    <source>
        <dbReference type="EMBL" id="MCG2462709.1"/>
    </source>
</evidence>
<accession>A0AAE3EYI8</accession>
<keyword evidence="3" id="KW-1185">Reference proteome</keyword>
<dbReference type="InterPro" id="IPR013766">
    <property type="entry name" value="Thioredoxin_domain"/>
</dbReference>
<feature type="domain" description="Thioredoxin" evidence="1">
    <location>
        <begin position="8"/>
        <end position="160"/>
    </location>
</feature>
<dbReference type="InterPro" id="IPR050553">
    <property type="entry name" value="Thioredoxin_ResA/DsbE_sf"/>
</dbReference>
<protein>
    <submittedName>
        <fullName evidence="2">Redoxin domain-containing protein</fullName>
    </submittedName>
</protein>
<dbReference type="InterPro" id="IPR000866">
    <property type="entry name" value="AhpC/TSA"/>
</dbReference>
<sequence>MEHPITYGIAGYRAPELLVDQWIDAEGKTIEPIKLGDYDGKFKVIYCFQSWCPGCHSRGFPALQEMTKALDDKDNIVFLAIQTVFEGREANTYDKLRETQQQYHLDIPFGHDPGDQTSNNTSKTMYHFRTGGTPWFIFIDQNNHVVFNDFHLDVAKAIAFLKSLV</sequence>
<evidence type="ECO:0000313" key="3">
    <source>
        <dbReference type="Proteomes" id="UP001200642"/>
    </source>
</evidence>
<name>A0AAE3EYI8_9FLAO</name>
<dbReference type="Gene3D" id="3.40.30.10">
    <property type="entry name" value="Glutaredoxin"/>
    <property type="match status" value="1"/>
</dbReference>
<dbReference type="EMBL" id="JAIRBC010000041">
    <property type="protein sequence ID" value="MCG2462709.1"/>
    <property type="molecule type" value="Genomic_DNA"/>
</dbReference>
<proteinExistence type="predicted"/>
<dbReference type="Proteomes" id="UP001200642">
    <property type="component" value="Unassembled WGS sequence"/>
</dbReference>
<dbReference type="PANTHER" id="PTHR42852:SF13">
    <property type="entry name" value="PROTEIN DIPZ"/>
    <property type="match status" value="1"/>
</dbReference>
<gene>
    <name evidence="2" type="ORF">K8352_18245</name>
</gene>
<dbReference type="PROSITE" id="PS51352">
    <property type="entry name" value="THIOREDOXIN_2"/>
    <property type="match status" value="1"/>
</dbReference>
<dbReference type="RefSeq" id="WP_317903845.1">
    <property type="nucleotide sequence ID" value="NZ_JAIRBC010000041.1"/>
</dbReference>
<dbReference type="InterPro" id="IPR036249">
    <property type="entry name" value="Thioredoxin-like_sf"/>
</dbReference>
<reference evidence="2" key="1">
    <citation type="submission" date="2023-02" db="EMBL/GenBank/DDBJ databases">
        <title>Genome of Flavobacteriaceae gen. nov. sp. strain F89.</title>
        <authorList>
            <person name="Wang Y."/>
        </authorList>
    </citation>
    <scope>NUCLEOTIDE SEQUENCE</scope>
    <source>
        <strain evidence="2">F89</strain>
    </source>
</reference>
<dbReference type="GO" id="GO:0016209">
    <property type="term" value="F:antioxidant activity"/>
    <property type="evidence" value="ECO:0007669"/>
    <property type="project" value="InterPro"/>
</dbReference>
<dbReference type="AlphaFoldDB" id="A0AAE3EYI8"/>
<dbReference type="Pfam" id="PF00578">
    <property type="entry name" value="AhpC-TSA"/>
    <property type="match status" value="1"/>
</dbReference>
<dbReference type="GO" id="GO:0016491">
    <property type="term" value="F:oxidoreductase activity"/>
    <property type="evidence" value="ECO:0007669"/>
    <property type="project" value="InterPro"/>
</dbReference>
<dbReference type="SUPFAM" id="SSF52833">
    <property type="entry name" value="Thioredoxin-like"/>
    <property type="match status" value="1"/>
</dbReference>
<organism evidence="2 3">
    <name type="scientific">Cerina litoralis</name>
    <dbReference type="NCBI Taxonomy" id="2874477"/>
    <lineage>
        <taxon>Bacteria</taxon>
        <taxon>Pseudomonadati</taxon>
        <taxon>Bacteroidota</taxon>
        <taxon>Flavobacteriia</taxon>
        <taxon>Flavobacteriales</taxon>
        <taxon>Flavobacteriaceae</taxon>
        <taxon>Cerina</taxon>
    </lineage>
</organism>